<comment type="caution">
    <text evidence="3">The sequence shown here is derived from an EMBL/GenBank/DDBJ whole genome shotgun (WGS) entry which is preliminary data.</text>
</comment>
<sequence length="449" mass="48991">MLANPTHHHSIFPPHPDRNHDLLVTTNDPFHALSDSLASLTLTAVTAASPAPAQTQHQPPSSSPPHSYPHPQTLPRTHHASPDSNHPDPITITPLFPPGDNVIFAHSSFFTRRRHHHHSPLPTAFSHSTTTPTPDLPTPAQVRDEAARLGISTTTTNEGPGSNGAKLVPFPALGLLVKFGPGVSAAEGKAMMLLRRALASSLSSSSSEGNGEVLLPVPEVFGWRRDAGTGERFVYMDLPEGEEVLEERWGRMSEGEKEGVCVQLREVVRAWRRLRLGGVGFVGSVDNGPLRDEVFRGCTMAGAPPPGPFPTSAAFHDYFVSMAVTVSQTRQQQAGAAGVGQVRYTPHHLFPDDVPVVFTHGALHPRNIIVSAGRNPRIVSILGWDQAGWYPAYWELCKARRECSRRGGPGEWESRYLPVILDARDLSVEMCSWNVGALCQYWDYFVSSI</sequence>
<protein>
    <recommendedName>
        <fullName evidence="2">Aminoglycoside phosphotransferase domain-containing protein</fullName>
    </recommendedName>
</protein>
<reference evidence="3" key="2">
    <citation type="submission" date="2023-05" db="EMBL/GenBank/DDBJ databases">
        <authorList>
            <consortium name="Lawrence Berkeley National Laboratory"/>
            <person name="Steindorff A."/>
            <person name="Hensen N."/>
            <person name="Bonometti L."/>
            <person name="Westerberg I."/>
            <person name="Brannstrom I.O."/>
            <person name="Guillou S."/>
            <person name="Cros-Aarteil S."/>
            <person name="Calhoun S."/>
            <person name="Haridas S."/>
            <person name="Kuo A."/>
            <person name="Mondo S."/>
            <person name="Pangilinan J."/>
            <person name="Riley R."/>
            <person name="Labutti K."/>
            <person name="Andreopoulos B."/>
            <person name="Lipzen A."/>
            <person name="Chen C."/>
            <person name="Yanf M."/>
            <person name="Daum C."/>
            <person name="Ng V."/>
            <person name="Clum A."/>
            <person name="Ohm R."/>
            <person name="Martin F."/>
            <person name="Silar P."/>
            <person name="Natvig D."/>
            <person name="Lalanne C."/>
            <person name="Gautier V."/>
            <person name="Ament-Velasquez S.L."/>
            <person name="Kruys A."/>
            <person name="Hutchinson M.I."/>
            <person name="Powell A.J."/>
            <person name="Barry K."/>
            <person name="Miller A.N."/>
            <person name="Grigoriev I.V."/>
            <person name="Debuchy R."/>
            <person name="Gladieux P."/>
            <person name="Thoren M.H."/>
            <person name="Johannesson H."/>
        </authorList>
    </citation>
    <scope>NUCLEOTIDE SEQUENCE</scope>
    <source>
        <strain evidence="3">CBS 757.83</strain>
    </source>
</reference>
<dbReference type="PANTHER" id="PTHR21310">
    <property type="entry name" value="AMINOGLYCOSIDE PHOSPHOTRANSFERASE-RELATED-RELATED"/>
    <property type="match status" value="1"/>
</dbReference>
<organism evidence="3 4">
    <name type="scientific">Parathielavia hyrcaniae</name>
    <dbReference type="NCBI Taxonomy" id="113614"/>
    <lineage>
        <taxon>Eukaryota</taxon>
        <taxon>Fungi</taxon>
        <taxon>Dikarya</taxon>
        <taxon>Ascomycota</taxon>
        <taxon>Pezizomycotina</taxon>
        <taxon>Sordariomycetes</taxon>
        <taxon>Sordariomycetidae</taxon>
        <taxon>Sordariales</taxon>
        <taxon>Chaetomiaceae</taxon>
        <taxon>Parathielavia</taxon>
    </lineage>
</organism>
<dbReference type="InterPro" id="IPR011009">
    <property type="entry name" value="Kinase-like_dom_sf"/>
</dbReference>
<dbReference type="SUPFAM" id="SSF56112">
    <property type="entry name" value="Protein kinase-like (PK-like)"/>
    <property type="match status" value="1"/>
</dbReference>
<evidence type="ECO:0000313" key="4">
    <source>
        <dbReference type="Proteomes" id="UP001305647"/>
    </source>
</evidence>
<keyword evidence="4" id="KW-1185">Reference proteome</keyword>
<evidence type="ECO:0000313" key="3">
    <source>
        <dbReference type="EMBL" id="KAK4101130.1"/>
    </source>
</evidence>
<name>A0AAN6Q044_9PEZI</name>
<reference evidence="3" key="1">
    <citation type="journal article" date="2023" name="Mol. Phylogenet. Evol.">
        <title>Genome-scale phylogeny and comparative genomics of the fungal order Sordariales.</title>
        <authorList>
            <person name="Hensen N."/>
            <person name="Bonometti L."/>
            <person name="Westerberg I."/>
            <person name="Brannstrom I.O."/>
            <person name="Guillou S."/>
            <person name="Cros-Aarteil S."/>
            <person name="Calhoun S."/>
            <person name="Haridas S."/>
            <person name="Kuo A."/>
            <person name="Mondo S."/>
            <person name="Pangilinan J."/>
            <person name="Riley R."/>
            <person name="LaButti K."/>
            <person name="Andreopoulos B."/>
            <person name="Lipzen A."/>
            <person name="Chen C."/>
            <person name="Yan M."/>
            <person name="Daum C."/>
            <person name="Ng V."/>
            <person name="Clum A."/>
            <person name="Steindorff A."/>
            <person name="Ohm R.A."/>
            <person name="Martin F."/>
            <person name="Silar P."/>
            <person name="Natvig D.O."/>
            <person name="Lalanne C."/>
            <person name="Gautier V."/>
            <person name="Ament-Velasquez S.L."/>
            <person name="Kruys A."/>
            <person name="Hutchinson M.I."/>
            <person name="Powell A.J."/>
            <person name="Barry K."/>
            <person name="Miller A.N."/>
            <person name="Grigoriev I.V."/>
            <person name="Debuchy R."/>
            <person name="Gladieux P."/>
            <person name="Hiltunen Thoren M."/>
            <person name="Johannesson H."/>
        </authorList>
    </citation>
    <scope>NUCLEOTIDE SEQUENCE</scope>
    <source>
        <strain evidence="3">CBS 757.83</strain>
    </source>
</reference>
<dbReference type="Proteomes" id="UP001305647">
    <property type="component" value="Unassembled WGS sequence"/>
</dbReference>
<evidence type="ECO:0000256" key="1">
    <source>
        <dbReference type="SAM" id="MobiDB-lite"/>
    </source>
</evidence>
<dbReference type="EMBL" id="MU863637">
    <property type="protein sequence ID" value="KAK4101130.1"/>
    <property type="molecule type" value="Genomic_DNA"/>
</dbReference>
<dbReference type="InterPro" id="IPR002575">
    <property type="entry name" value="Aminoglycoside_PTrfase"/>
</dbReference>
<feature type="compositionally biased region" description="Low complexity" evidence="1">
    <location>
        <begin position="48"/>
        <end position="60"/>
    </location>
</feature>
<dbReference type="Pfam" id="PF01636">
    <property type="entry name" value="APH"/>
    <property type="match status" value="1"/>
</dbReference>
<feature type="domain" description="Aminoglycoside phosphotransferase" evidence="2">
    <location>
        <begin position="213"/>
        <end position="402"/>
    </location>
</feature>
<accession>A0AAN6Q044</accession>
<dbReference type="InterPro" id="IPR051678">
    <property type="entry name" value="AGP_Transferase"/>
</dbReference>
<proteinExistence type="predicted"/>
<dbReference type="PANTHER" id="PTHR21310:SF54">
    <property type="entry name" value="AMINOGLYCOSIDE PHOSPHOTRANSFERASE DOMAIN-CONTAINING PROTEIN"/>
    <property type="match status" value="1"/>
</dbReference>
<evidence type="ECO:0000259" key="2">
    <source>
        <dbReference type="Pfam" id="PF01636"/>
    </source>
</evidence>
<dbReference type="AlphaFoldDB" id="A0AAN6Q044"/>
<feature type="region of interest" description="Disordered" evidence="1">
    <location>
        <begin position="115"/>
        <end position="137"/>
    </location>
</feature>
<feature type="region of interest" description="Disordered" evidence="1">
    <location>
        <begin position="48"/>
        <end position="94"/>
    </location>
</feature>
<gene>
    <name evidence="3" type="ORF">N658DRAFT_450169</name>
</gene>